<evidence type="ECO:0000256" key="3">
    <source>
        <dbReference type="ARBA" id="ARBA00023163"/>
    </source>
</evidence>
<dbReference type="PROSITE" id="PS50949">
    <property type="entry name" value="HTH_GNTR"/>
    <property type="match status" value="1"/>
</dbReference>
<dbReference type="PANTHER" id="PTHR44846">
    <property type="entry name" value="MANNOSYL-D-GLYCERATE TRANSPORT/METABOLISM SYSTEM REPRESSOR MNGR-RELATED"/>
    <property type="match status" value="1"/>
</dbReference>
<dbReference type="CDD" id="cd07377">
    <property type="entry name" value="WHTH_GntR"/>
    <property type="match status" value="1"/>
</dbReference>
<gene>
    <name evidence="5" type="ORF">B5G21_04840</name>
</gene>
<evidence type="ECO:0000256" key="2">
    <source>
        <dbReference type="ARBA" id="ARBA00023125"/>
    </source>
</evidence>
<keyword evidence="2" id="KW-0238">DNA-binding</keyword>
<keyword evidence="6" id="KW-1185">Reference proteome</keyword>
<accession>A0A1Y3UDM8</accession>
<dbReference type="EMBL" id="NFHO01000004">
    <property type="protein sequence ID" value="OUN43460.1"/>
    <property type="molecule type" value="Genomic_DNA"/>
</dbReference>
<name>A0A1Y3UDM8_9ACTN</name>
<dbReference type="SUPFAM" id="SSF64288">
    <property type="entry name" value="Chorismate lyase-like"/>
    <property type="match status" value="1"/>
</dbReference>
<evidence type="ECO:0000256" key="1">
    <source>
        <dbReference type="ARBA" id="ARBA00023015"/>
    </source>
</evidence>
<dbReference type="SUPFAM" id="SSF46785">
    <property type="entry name" value="Winged helix' DNA-binding domain"/>
    <property type="match status" value="1"/>
</dbReference>
<dbReference type="InterPro" id="IPR036388">
    <property type="entry name" value="WH-like_DNA-bd_sf"/>
</dbReference>
<dbReference type="STRING" id="1118060.GCA_000311845_00752"/>
<organism evidence="5 6">
    <name type="scientific">Enorma massiliensis</name>
    <dbReference type="NCBI Taxonomy" id="1472761"/>
    <lineage>
        <taxon>Bacteria</taxon>
        <taxon>Bacillati</taxon>
        <taxon>Actinomycetota</taxon>
        <taxon>Coriobacteriia</taxon>
        <taxon>Coriobacteriales</taxon>
        <taxon>Coriobacteriaceae</taxon>
        <taxon>Enorma</taxon>
    </lineage>
</organism>
<feature type="domain" description="HTH gntR-type" evidence="4">
    <location>
        <begin position="20"/>
        <end position="88"/>
    </location>
</feature>
<dbReference type="FunFam" id="1.10.10.10:FF:000079">
    <property type="entry name" value="GntR family transcriptional regulator"/>
    <property type="match status" value="1"/>
</dbReference>
<keyword evidence="1" id="KW-0805">Transcription regulation</keyword>
<dbReference type="GO" id="GO:0045892">
    <property type="term" value="P:negative regulation of DNA-templated transcription"/>
    <property type="evidence" value="ECO:0007669"/>
    <property type="project" value="TreeGrafter"/>
</dbReference>
<keyword evidence="3" id="KW-0804">Transcription</keyword>
<dbReference type="Gene3D" id="3.40.1410.10">
    <property type="entry name" value="Chorismate lyase-like"/>
    <property type="match status" value="1"/>
</dbReference>
<reference evidence="6" key="1">
    <citation type="submission" date="2017-04" db="EMBL/GenBank/DDBJ databases">
        <title>Function of individual gut microbiota members based on whole genome sequencing of pure cultures obtained from chicken caecum.</title>
        <authorList>
            <person name="Medvecky M."/>
            <person name="Cejkova D."/>
            <person name="Polansky O."/>
            <person name="Karasova D."/>
            <person name="Kubasova T."/>
            <person name="Cizek A."/>
            <person name="Rychlik I."/>
        </authorList>
    </citation>
    <scope>NUCLEOTIDE SEQUENCE [LARGE SCALE GENOMIC DNA]</scope>
    <source>
        <strain evidence="6">An70</strain>
    </source>
</reference>
<dbReference type="InterPro" id="IPR000524">
    <property type="entry name" value="Tscrpt_reg_HTH_GntR"/>
</dbReference>
<dbReference type="Pfam" id="PF00392">
    <property type="entry name" value="GntR"/>
    <property type="match status" value="1"/>
</dbReference>
<dbReference type="eggNOG" id="COG2188">
    <property type="taxonomic scope" value="Bacteria"/>
</dbReference>
<dbReference type="InterPro" id="IPR028978">
    <property type="entry name" value="Chorismate_lyase_/UTRA_dom_sf"/>
</dbReference>
<dbReference type="InterPro" id="IPR011663">
    <property type="entry name" value="UTRA"/>
</dbReference>
<dbReference type="PRINTS" id="PR00035">
    <property type="entry name" value="HTHGNTR"/>
</dbReference>
<evidence type="ECO:0000313" key="6">
    <source>
        <dbReference type="Proteomes" id="UP000196560"/>
    </source>
</evidence>
<dbReference type="InterPro" id="IPR036390">
    <property type="entry name" value="WH_DNA-bd_sf"/>
</dbReference>
<dbReference type="Gene3D" id="1.10.10.10">
    <property type="entry name" value="Winged helix-like DNA-binding domain superfamily/Winged helix DNA-binding domain"/>
    <property type="match status" value="1"/>
</dbReference>
<dbReference type="Pfam" id="PF07702">
    <property type="entry name" value="UTRA"/>
    <property type="match status" value="1"/>
</dbReference>
<dbReference type="SMART" id="SM00866">
    <property type="entry name" value="UTRA"/>
    <property type="match status" value="1"/>
</dbReference>
<dbReference type="GO" id="GO:0003677">
    <property type="term" value="F:DNA binding"/>
    <property type="evidence" value="ECO:0007669"/>
    <property type="project" value="UniProtKB-KW"/>
</dbReference>
<dbReference type="SMART" id="SM00345">
    <property type="entry name" value="HTH_GNTR"/>
    <property type="match status" value="1"/>
</dbReference>
<comment type="caution">
    <text evidence="5">The sequence shown here is derived from an EMBL/GenBank/DDBJ whole genome shotgun (WGS) entry which is preliminary data.</text>
</comment>
<dbReference type="InterPro" id="IPR050679">
    <property type="entry name" value="Bact_HTH_transcr_reg"/>
</dbReference>
<evidence type="ECO:0000313" key="5">
    <source>
        <dbReference type="EMBL" id="OUN43460.1"/>
    </source>
</evidence>
<sequence>MTKGYSSAPWLNEDAEPAHLPLYLRIRRTIRSQIDSGAFTPGAAIPSESDLAQQYGTTKLTIRNAIDGLIDEGLLFRVQGKGTFVTHGLQANSPSRGPRGFRASQSDLQHHPSVRVLETSLRPAGAHYARLFEVSPESNLFQVRRLNRVDGEPFAIESALVPCELFPGIETIDVSLFSLYEFYALRGHEVVRAQEWLEACNLKPREAQLLRGSVDDPALGIRCVSYDANDRALEYVTSVAIGKYACYSVQQ</sequence>
<dbReference type="Proteomes" id="UP000196560">
    <property type="component" value="Unassembled WGS sequence"/>
</dbReference>
<dbReference type="PANTHER" id="PTHR44846:SF1">
    <property type="entry name" value="MANNOSYL-D-GLYCERATE TRANSPORT_METABOLISM SYSTEM REPRESSOR MNGR-RELATED"/>
    <property type="match status" value="1"/>
</dbReference>
<dbReference type="AlphaFoldDB" id="A0A1Y3UDM8"/>
<dbReference type="RefSeq" id="WP_087186253.1">
    <property type="nucleotide sequence ID" value="NZ_DBEYNO010000106.1"/>
</dbReference>
<dbReference type="GO" id="GO:0003700">
    <property type="term" value="F:DNA-binding transcription factor activity"/>
    <property type="evidence" value="ECO:0007669"/>
    <property type="project" value="InterPro"/>
</dbReference>
<evidence type="ECO:0000259" key="4">
    <source>
        <dbReference type="PROSITE" id="PS50949"/>
    </source>
</evidence>
<protein>
    <recommendedName>
        <fullName evidence="4">HTH gntR-type domain-containing protein</fullName>
    </recommendedName>
</protein>
<proteinExistence type="predicted"/>